<dbReference type="OrthoDB" id="58416at2759"/>
<protein>
    <submittedName>
        <fullName evidence="1">Uncharacterized protein</fullName>
    </submittedName>
</protein>
<dbReference type="Proteomes" id="UP000467700">
    <property type="component" value="Unassembled WGS sequence"/>
</dbReference>
<proteinExistence type="predicted"/>
<dbReference type="AlphaFoldDB" id="A0A8S0XK76"/>
<dbReference type="EMBL" id="CACVBS010000013">
    <property type="protein sequence ID" value="CAA7259147.1"/>
    <property type="molecule type" value="Genomic_DNA"/>
</dbReference>
<accession>A0A8S0XK76</accession>
<evidence type="ECO:0000313" key="2">
    <source>
        <dbReference type="Proteomes" id="UP000467700"/>
    </source>
</evidence>
<comment type="caution">
    <text evidence="1">The sequence shown here is derived from an EMBL/GenBank/DDBJ whole genome shotgun (WGS) entry which is preliminary data.</text>
</comment>
<organism evidence="1 2">
    <name type="scientific">Cyclocybe aegerita</name>
    <name type="common">Black poplar mushroom</name>
    <name type="synonym">Agrocybe aegerita</name>
    <dbReference type="NCBI Taxonomy" id="1973307"/>
    <lineage>
        <taxon>Eukaryota</taxon>
        <taxon>Fungi</taxon>
        <taxon>Dikarya</taxon>
        <taxon>Basidiomycota</taxon>
        <taxon>Agaricomycotina</taxon>
        <taxon>Agaricomycetes</taxon>
        <taxon>Agaricomycetidae</taxon>
        <taxon>Agaricales</taxon>
        <taxon>Agaricineae</taxon>
        <taxon>Bolbitiaceae</taxon>
        <taxon>Cyclocybe</taxon>
    </lineage>
</organism>
<evidence type="ECO:0000313" key="1">
    <source>
        <dbReference type="EMBL" id="CAA7259147.1"/>
    </source>
</evidence>
<name>A0A8S0XK76_CYCAE</name>
<sequence length="240" mass="26985">MPFPLALLPTIPDNLDKLKARNALLYHNTFMKNALIRSLNVLYDVAPKVTTGSHSGFQPFMEYVDTVCDMLILHIKGDEEFFKTLAQQCKSFRWSANKATVTVVDSLNALRRSVSGWKKDPKMFASARLLAIITSMEGVLREVLHKQVAKFRSEALPQTVSDDQLASMIKDNMIWLASNSDVTILLPFCMSHHDPKTSKHWPPVSEEAIKAMPGLVNTHPTIWKLAPFDPITKQGKKPTL</sequence>
<keyword evidence="2" id="KW-1185">Reference proteome</keyword>
<reference evidence="1 2" key="1">
    <citation type="submission" date="2020-01" db="EMBL/GenBank/DDBJ databases">
        <authorList>
            <person name="Gupta K D."/>
        </authorList>
    </citation>
    <scope>NUCLEOTIDE SEQUENCE [LARGE SCALE GENOMIC DNA]</scope>
</reference>
<gene>
    <name evidence="1" type="ORF">AAE3_LOCUS1329</name>
</gene>